<evidence type="ECO:0000313" key="9">
    <source>
        <dbReference type="EMBL" id="RUM04494.1"/>
    </source>
</evidence>
<protein>
    <recommendedName>
        <fullName evidence="6">HTH-type transcriptional regulator TtuA</fullName>
    </recommendedName>
    <alternativeName>
        <fullName evidence="7">Tartrate utilization transcriptional regulator</fullName>
    </alternativeName>
</protein>
<evidence type="ECO:0000256" key="2">
    <source>
        <dbReference type="ARBA" id="ARBA00023015"/>
    </source>
</evidence>
<sequence>MRASLIELEAFAGVARHRGFRAAARELGMSSSALSHAIAALEERLAVRLFNRTTRSVALSAAGEQFLSEIEPALQTLEKAIENVGEHSDRPTGRLRLNMAPGAARILLQPIILEYSCRYPDVDIEVVTENALVDVIGKGFDAGIRLTEAISPDMVAVPIIPEMRSFVVGSPRYFDGRPKPIVPGDLAGHVCIQMRMTSGRLYRWEFEKHGETRVIDVTGHLTFDGSDLILEAALAGFGLAYLGEHALAPHIASGNLIPVLEDWSPHYPGLSLYFSQRRHMPAKLRVLIELIRQRATSDN</sequence>
<dbReference type="GO" id="GO:0006351">
    <property type="term" value="P:DNA-templated transcription"/>
    <property type="evidence" value="ECO:0007669"/>
    <property type="project" value="TreeGrafter"/>
</dbReference>
<comment type="caution">
    <text evidence="9">The sequence shown here is derived from an EMBL/GenBank/DDBJ whole genome shotgun (WGS) entry which is preliminary data.</text>
</comment>
<dbReference type="PANTHER" id="PTHR30537:SF1">
    <property type="entry name" value="HTH-TYPE TRANSCRIPTIONAL REGULATOR PGRR"/>
    <property type="match status" value="1"/>
</dbReference>
<evidence type="ECO:0000256" key="1">
    <source>
        <dbReference type="ARBA" id="ARBA00009437"/>
    </source>
</evidence>
<evidence type="ECO:0000256" key="6">
    <source>
        <dbReference type="ARBA" id="ARBA00067332"/>
    </source>
</evidence>
<dbReference type="InterPro" id="IPR036390">
    <property type="entry name" value="WH_DNA-bd_sf"/>
</dbReference>
<keyword evidence="2" id="KW-0805">Transcription regulation</keyword>
<evidence type="ECO:0000259" key="8">
    <source>
        <dbReference type="PROSITE" id="PS50931"/>
    </source>
</evidence>
<dbReference type="GO" id="GO:0043565">
    <property type="term" value="F:sequence-specific DNA binding"/>
    <property type="evidence" value="ECO:0007669"/>
    <property type="project" value="TreeGrafter"/>
</dbReference>
<reference evidence="9 10" key="1">
    <citation type="journal article" date="2015" name="Int. J. Syst. Evol. Microbiol.">
        <title>Rhizobium anhuiense sp. nov., isolated from effective nodules of Vicia faba and Pisum sativum.</title>
        <authorList>
            <person name="Zhang Y.J."/>
            <person name="Zheng W.T."/>
            <person name="Everall I."/>
            <person name="Young J.P."/>
            <person name="Zhang X.X."/>
            <person name="Tian C.F."/>
            <person name="Sui X.H."/>
            <person name="Wang E.T."/>
            <person name="Chen W.X."/>
        </authorList>
    </citation>
    <scope>NUCLEOTIDE SEQUENCE [LARGE SCALE GENOMIC DNA]</scope>
    <source>
        <strain evidence="9 10">CCBAU 23252</strain>
    </source>
</reference>
<dbReference type="FunFam" id="1.10.10.10:FF:000001">
    <property type="entry name" value="LysR family transcriptional regulator"/>
    <property type="match status" value="1"/>
</dbReference>
<dbReference type="PROSITE" id="PS50931">
    <property type="entry name" value="HTH_LYSR"/>
    <property type="match status" value="1"/>
</dbReference>
<dbReference type="RefSeq" id="WP_097623372.1">
    <property type="nucleotide sequence ID" value="NZ_BMFI01000003.1"/>
</dbReference>
<dbReference type="EMBL" id="RIBW01000001">
    <property type="protein sequence ID" value="RUM04494.1"/>
    <property type="molecule type" value="Genomic_DNA"/>
</dbReference>
<proteinExistence type="inferred from homology"/>
<dbReference type="Pfam" id="PF00126">
    <property type="entry name" value="HTH_1"/>
    <property type="match status" value="1"/>
</dbReference>
<dbReference type="InterPro" id="IPR000847">
    <property type="entry name" value="LysR_HTH_N"/>
</dbReference>
<dbReference type="Gene3D" id="3.40.190.290">
    <property type="match status" value="1"/>
</dbReference>
<comment type="similarity">
    <text evidence="1">Belongs to the LysR transcriptional regulatory family.</text>
</comment>
<feature type="domain" description="HTH lysR-type" evidence="8">
    <location>
        <begin position="1"/>
        <end position="60"/>
    </location>
</feature>
<evidence type="ECO:0000256" key="7">
    <source>
        <dbReference type="ARBA" id="ARBA00083243"/>
    </source>
</evidence>
<organism evidence="9 10">
    <name type="scientific">Rhizobium anhuiense</name>
    <dbReference type="NCBI Taxonomy" id="1184720"/>
    <lineage>
        <taxon>Bacteria</taxon>
        <taxon>Pseudomonadati</taxon>
        <taxon>Pseudomonadota</taxon>
        <taxon>Alphaproteobacteria</taxon>
        <taxon>Hyphomicrobiales</taxon>
        <taxon>Rhizobiaceae</taxon>
        <taxon>Rhizobium/Agrobacterium group</taxon>
        <taxon>Rhizobium</taxon>
    </lineage>
</organism>
<dbReference type="PRINTS" id="PR00039">
    <property type="entry name" value="HTHLYSR"/>
</dbReference>
<accession>A0A432NYI4</accession>
<dbReference type="GO" id="GO:0003700">
    <property type="term" value="F:DNA-binding transcription factor activity"/>
    <property type="evidence" value="ECO:0007669"/>
    <property type="project" value="InterPro"/>
</dbReference>
<keyword evidence="3" id="KW-0238">DNA-binding</keyword>
<evidence type="ECO:0000313" key="10">
    <source>
        <dbReference type="Proteomes" id="UP000273611"/>
    </source>
</evidence>
<dbReference type="InterPro" id="IPR005119">
    <property type="entry name" value="LysR_subst-bd"/>
</dbReference>
<name>A0A432NYI4_9HYPH</name>
<dbReference type="Pfam" id="PF03466">
    <property type="entry name" value="LysR_substrate"/>
    <property type="match status" value="1"/>
</dbReference>
<dbReference type="SUPFAM" id="SSF46785">
    <property type="entry name" value="Winged helix' DNA-binding domain"/>
    <property type="match status" value="1"/>
</dbReference>
<dbReference type="CDD" id="cd08474">
    <property type="entry name" value="PBP2_CrgA_like_5"/>
    <property type="match status" value="1"/>
</dbReference>
<evidence type="ECO:0000256" key="3">
    <source>
        <dbReference type="ARBA" id="ARBA00023125"/>
    </source>
</evidence>
<dbReference type="Gene3D" id="1.10.10.10">
    <property type="entry name" value="Winged helix-like DNA-binding domain superfamily/Winged helix DNA-binding domain"/>
    <property type="match status" value="1"/>
</dbReference>
<dbReference type="AlphaFoldDB" id="A0A432NYI4"/>
<keyword evidence="4" id="KW-0804">Transcription</keyword>
<gene>
    <name evidence="9" type="ORF">EEQ99_02880</name>
</gene>
<dbReference type="PANTHER" id="PTHR30537">
    <property type="entry name" value="HTH-TYPE TRANSCRIPTIONAL REGULATOR"/>
    <property type="match status" value="1"/>
</dbReference>
<comment type="function">
    <text evidence="5">Transcriptional regulator of the ttuABCDE tartrate utilization operon.</text>
</comment>
<dbReference type="SUPFAM" id="SSF53850">
    <property type="entry name" value="Periplasmic binding protein-like II"/>
    <property type="match status" value="1"/>
</dbReference>
<evidence type="ECO:0000256" key="5">
    <source>
        <dbReference type="ARBA" id="ARBA00054626"/>
    </source>
</evidence>
<dbReference type="InterPro" id="IPR058163">
    <property type="entry name" value="LysR-type_TF_proteobact-type"/>
</dbReference>
<dbReference type="Proteomes" id="UP000273611">
    <property type="component" value="Unassembled WGS sequence"/>
</dbReference>
<dbReference type="GeneID" id="75216231"/>
<evidence type="ECO:0000256" key="4">
    <source>
        <dbReference type="ARBA" id="ARBA00023163"/>
    </source>
</evidence>
<dbReference type="InterPro" id="IPR036388">
    <property type="entry name" value="WH-like_DNA-bd_sf"/>
</dbReference>